<dbReference type="InterPro" id="IPR006597">
    <property type="entry name" value="Sel1-like"/>
</dbReference>
<proteinExistence type="predicted"/>
<dbReference type="STRING" id="452.Lspi_1838"/>
<dbReference type="SUPFAM" id="SSF81901">
    <property type="entry name" value="HCP-like"/>
    <property type="match status" value="3"/>
</dbReference>
<dbReference type="InterPro" id="IPR019734">
    <property type="entry name" value="TPR_rpt"/>
</dbReference>
<organism evidence="3 4">
    <name type="scientific">Legionella spiritensis</name>
    <dbReference type="NCBI Taxonomy" id="452"/>
    <lineage>
        <taxon>Bacteria</taxon>
        <taxon>Pseudomonadati</taxon>
        <taxon>Pseudomonadota</taxon>
        <taxon>Gammaproteobacteria</taxon>
        <taxon>Legionellales</taxon>
        <taxon>Legionellaceae</taxon>
        <taxon>Legionella</taxon>
    </lineage>
</organism>
<dbReference type="InterPro" id="IPR011990">
    <property type="entry name" value="TPR-like_helical_dom_sf"/>
</dbReference>
<feature type="compositionally biased region" description="Basic and acidic residues" evidence="2">
    <location>
        <begin position="629"/>
        <end position="638"/>
    </location>
</feature>
<dbReference type="RefSeq" id="WP_058483761.1">
    <property type="nucleotide sequence ID" value="NZ_CAAAII010000008.1"/>
</dbReference>
<keyword evidence="1" id="KW-0802">TPR repeat</keyword>
<protein>
    <submittedName>
        <fullName evidence="3">TPR repeat protein</fullName>
    </submittedName>
</protein>
<dbReference type="Pfam" id="PF13176">
    <property type="entry name" value="TPR_7"/>
    <property type="match status" value="1"/>
</dbReference>
<dbReference type="PROSITE" id="PS50005">
    <property type="entry name" value="TPR"/>
    <property type="match status" value="1"/>
</dbReference>
<evidence type="ECO:0000256" key="2">
    <source>
        <dbReference type="SAM" id="MobiDB-lite"/>
    </source>
</evidence>
<gene>
    <name evidence="3" type="ORF">Lspi_1838</name>
</gene>
<feature type="repeat" description="TPR" evidence="1">
    <location>
        <begin position="403"/>
        <end position="436"/>
    </location>
</feature>
<evidence type="ECO:0000313" key="3">
    <source>
        <dbReference type="EMBL" id="KTD61988.1"/>
    </source>
</evidence>
<feature type="region of interest" description="Disordered" evidence="2">
    <location>
        <begin position="619"/>
        <end position="638"/>
    </location>
</feature>
<name>A0A0W0YYM7_LEGSP</name>
<dbReference type="PANTHER" id="PTHR43628:SF1">
    <property type="entry name" value="CHITIN SYNTHASE REGULATORY FACTOR 2-RELATED"/>
    <property type="match status" value="1"/>
</dbReference>
<evidence type="ECO:0000256" key="1">
    <source>
        <dbReference type="PROSITE-ProRule" id="PRU00339"/>
    </source>
</evidence>
<dbReference type="SMART" id="SM00028">
    <property type="entry name" value="TPR"/>
    <property type="match status" value="3"/>
</dbReference>
<dbReference type="OrthoDB" id="9792653at2"/>
<dbReference type="Pfam" id="PF08238">
    <property type="entry name" value="Sel1"/>
    <property type="match status" value="9"/>
</dbReference>
<dbReference type="InterPro" id="IPR052945">
    <property type="entry name" value="Mitotic_Regulator"/>
</dbReference>
<dbReference type="EMBL" id="LNYX01000030">
    <property type="protein sequence ID" value="KTD61988.1"/>
    <property type="molecule type" value="Genomic_DNA"/>
</dbReference>
<dbReference type="PANTHER" id="PTHR43628">
    <property type="entry name" value="ACTIVATOR OF C KINASE PROTEIN 1-RELATED"/>
    <property type="match status" value="1"/>
</dbReference>
<comment type="caution">
    <text evidence="3">The sequence shown here is derived from an EMBL/GenBank/DDBJ whole genome shotgun (WGS) entry which is preliminary data.</text>
</comment>
<dbReference type="Gene3D" id="1.25.40.10">
    <property type="entry name" value="Tetratricopeptide repeat domain"/>
    <property type="match status" value="2"/>
</dbReference>
<evidence type="ECO:0000313" key="4">
    <source>
        <dbReference type="Proteomes" id="UP000054877"/>
    </source>
</evidence>
<accession>A0A0W0YYM7</accession>
<dbReference type="Proteomes" id="UP000054877">
    <property type="component" value="Unassembled WGS sequence"/>
</dbReference>
<dbReference type="AlphaFoldDB" id="A0A0W0YYM7"/>
<dbReference type="PATRIC" id="fig|452.5.peg.2018"/>
<reference evidence="3 4" key="1">
    <citation type="submission" date="2015-11" db="EMBL/GenBank/DDBJ databases">
        <title>Genomic analysis of 38 Legionella species identifies large and diverse effector repertoires.</title>
        <authorList>
            <person name="Burstein D."/>
            <person name="Amaro F."/>
            <person name="Zusman T."/>
            <person name="Lifshitz Z."/>
            <person name="Cohen O."/>
            <person name="Gilbert J.A."/>
            <person name="Pupko T."/>
            <person name="Shuman H.A."/>
            <person name="Segal G."/>
        </authorList>
    </citation>
    <scope>NUCLEOTIDE SEQUENCE [LARGE SCALE GENOMIC DNA]</scope>
    <source>
        <strain evidence="3 4">Mt.St.Helens-9</strain>
    </source>
</reference>
<dbReference type="SMART" id="SM00671">
    <property type="entry name" value="SEL1"/>
    <property type="match status" value="10"/>
</dbReference>
<keyword evidence="4" id="KW-1185">Reference proteome</keyword>
<sequence>MPRTKRKQHKSNLEINKINEDLLFFILTRQMLDGDYTYSHLWLPLLKMFHYCRPDALEQGIMIAIEGANQRIIETKCPNAMIFLAQLYSKGLFVDQDIEKAIALYEQAIESGYPVAMNNRAMMYYEGGLDGDDPYLFKAIALYERAIALNEPDAMVNLAMIYEQGLDGRIDTDKAIALYKCAIKLKHPGAMVRLARMYKNGIGVEKDIDKAIELYQRAKAQHDPVAMVKLARMYEAGTGVEPDKTKAIKLYLQASRFGNAQAMSDLAHIYYFSDEDSEIDVPLALELWDSAIKLGCSKAMVNRAYVYQQEMDITRAIELYQQAANLNNPLAMTNLGGIYQQGLGGVEVDMAKAIGLYRQAADLNDPLAMTNLGDIYQEGLGGVEVDMAKALEFYKQAAKLNDPFAMTALALIYQAGKNYPKAIRLFEQAIRLGEPENEHFTGSTADYIKKLIAALPDAKKIVVAKDLLDLIWEDLLVGTSFTDGTWQFLATFCKPDIMARLTDDQSPWGTSLAILRMVCADGHLIRKILDYRPESSSSESDVASTSVYSCVGHLLARRNSLKKQRLNFFRTADQLNSKSEIPVPLSKELWGYTLSFLHPGLEIDRQAWLCKNGRETGVKEEDATSLPEPDTHDFRCGG</sequence>